<dbReference type="PROSITE" id="PS50885">
    <property type="entry name" value="HAMP"/>
    <property type="match status" value="1"/>
</dbReference>
<keyword evidence="10" id="KW-0812">Transmembrane</keyword>
<protein>
    <recommendedName>
        <fullName evidence="3">histidine kinase</fullName>
        <ecNumber evidence="3">2.7.13.3</ecNumber>
    </recommendedName>
</protein>
<dbReference type="RefSeq" id="WP_050659205.1">
    <property type="nucleotide sequence ID" value="NZ_LFWC01000008.1"/>
</dbReference>
<reference evidence="13 14" key="1">
    <citation type="submission" date="2018-11" db="EMBL/GenBank/DDBJ databases">
        <title>Genomic Encyclopedia of Type Strains, Phase IV (KMG-IV): sequencing the most valuable type-strain genomes for metagenomic binning, comparative biology and taxonomic classification.</title>
        <authorList>
            <person name="Goeker M."/>
        </authorList>
    </citation>
    <scope>NUCLEOTIDE SEQUENCE [LARGE SCALE GENOMIC DNA]</scope>
    <source>
        <strain evidence="13 14">DSM 21945</strain>
    </source>
</reference>
<keyword evidence="4" id="KW-1003">Cell membrane</keyword>
<dbReference type="SUPFAM" id="SSF55874">
    <property type="entry name" value="ATPase domain of HSP90 chaperone/DNA topoisomerase II/histidine kinase"/>
    <property type="match status" value="1"/>
</dbReference>
<keyword evidence="7" id="KW-0547">Nucleotide-binding</keyword>
<organism evidence="13 14">
    <name type="scientific">Gallaecimonas pentaromativorans</name>
    <dbReference type="NCBI Taxonomy" id="584787"/>
    <lineage>
        <taxon>Bacteria</taxon>
        <taxon>Pseudomonadati</taxon>
        <taxon>Pseudomonadota</taxon>
        <taxon>Gammaproteobacteria</taxon>
        <taxon>Enterobacterales</taxon>
        <taxon>Gallaecimonadaceae</taxon>
        <taxon>Gallaecimonas</taxon>
    </lineage>
</organism>
<keyword evidence="6" id="KW-0808">Transferase</keyword>
<feature type="domain" description="HAMP" evidence="12">
    <location>
        <begin position="143"/>
        <end position="195"/>
    </location>
</feature>
<evidence type="ECO:0000256" key="6">
    <source>
        <dbReference type="ARBA" id="ARBA00022679"/>
    </source>
</evidence>
<keyword evidence="10" id="KW-0472">Membrane</keyword>
<keyword evidence="9" id="KW-0067">ATP-binding</keyword>
<evidence type="ECO:0000256" key="5">
    <source>
        <dbReference type="ARBA" id="ARBA00022553"/>
    </source>
</evidence>
<keyword evidence="10" id="KW-1133">Transmembrane helix</keyword>
<dbReference type="Proteomes" id="UP000268033">
    <property type="component" value="Unassembled WGS sequence"/>
</dbReference>
<dbReference type="InterPro" id="IPR003660">
    <property type="entry name" value="HAMP_dom"/>
</dbReference>
<evidence type="ECO:0000256" key="2">
    <source>
        <dbReference type="ARBA" id="ARBA00004651"/>
    </source>
</evidence>
<name>A0A3N1P5B9_9GAMM</name>
<dbReference type="EMBL" id="RJUL01000008">
    <property type="protein sequence ID" value="ROQ23289.1"/>
    <property type="molecule type" value="Genomic_DNA"/>
</dbReference>
<keyword evidence="5" id="KW-0597">Phosphoprotein</keyword>
<dbReference type="SUPFAM" id="SSF47384">
    <property type="entry name" value="Homodimeric domain of signal transducing histidine kinase"/>
    <property type="match status" value="1"/>
</dbReference>
<dbReference type="InterPro" id="IPR050980">
    <property type="entry name" value="2C_sensor_his_kinase"/>
</dbReference>
<dbReference type="PROSITE" id="PS50109">
    <property type="entry name" value="HIS_KIN"/>
    <property type="match status" value="1"/>
</dbReference>
<evidence type="ECO:0000313" key="13">
    <source>
        <dbReference type="EMBL" id="ROQ23289.1"/>
    </source>
</evidence>
<dbReference type="CDD" id="cd00075">
    <property type="entry name" value="HATPase"/>
    <property type="match status" value="1"/>
</dbReference>
<dbReference type="Gene3D" id="1.10.287.130">
    <property type="match status" value="1"/>
</dbReference>
<keyword evidence="14" id="KW-1185">Reference proteome</keyword>
<dbReference type="GO" id="GO:0005886">
    <property type="term" value="C:plasma membrane"/>
    <property type="evidence" value="ECO:0007669"/>
    <property type="project" value="UniProtKB-SubCell"/>
</dbReference>
<comment type="catalytic activity">
    <reaction evidence="1">
        <text>ATP + protein L-histidine = ADP + protein N-phospho-L-histidine.</text>
        <dbReference type="EC" id="2.7.13.3"/>
    </reaction>
</comment>
<evidence type="ECO:0000259" key="11">
    <source>
        <dbReference type="PROSITE" id="PS50109"/>
    </source>
</evidence>
<dbReference type="AlphaFoldDB" id="A0A3N1P5B9"/>
<dbReference type="PANTHER" id="PTHR44936">
    <property type="entry name" value="SENSOR PROTEIN CREC"/>
    <property type="match status" value="1"/>
</dbReference>
<dbReference type="GO" id="GO:0005524">
    <property type="term" value="F:ATP binding"/>
    <property type="evidence" value="ECO:0007669"/>
    <property type="project" value="UniProtKB-KW"/>
</dbReference>
<evidence type="ECO:0000259" key="12">
    <source>
        <dbReference type="PROSITE" id="PS50885"/>
    </source>
</evidence>
<feature type="domain" description="Histidine kinase" evidence="11">
    <location>
        <begin position="203"/>
        <end position="394"/>
    </location>
</feature>
<evidence type="ECO:0000313" key="14">
    <source>
        <dbReference type="Proteomes" id="UP000268033"/>
    </source>
</evidence>
<comment type="subcellular location">
    <subcellularLocation>
        <location evidence="2">Cell membrane</location>
        <topology evidence="2">Multi-pass membrane protein</topology>
    </subcellularLocation>
</comment>
<evidence type="ECO:0000256" key="8">
    <source>
        <dbReference type="ARBA" id="ARBA00022777"/>
    </source>
</evidence>
<dbReference type="PANTHER" id="PTHR44936:SF10">
    <property type="entry name" value="SENSOR PROTEIN RSTB"/>
    <property type="match status" value="1"/>
</dbReference>
<dbReference type="SMART" id="SM00387">
    <property type="entry name" value="HATPase_c"/>
    <property type="match status" value="1"/>
</dbReference>
<sequence length="394" mass="43859">MKRLFISLYGLLTLALLSLGYGLDQLWQHINSEPAPATASQVQLVRLIKSDLAPLPAGQWQAYLDQHGVKAKLLSPSDIQLTTPLRPEQILPLTQGRQDFLLTPLGSQLLLIGPFEEGPRASSFGLEALFFILLALFVLLWQWPLARELAALKKAAQAFGRGFWQQRVKVRRGGYLSDLAQSFNRMAQRIEQLLADQALMTRAVSHDLRTPLTRLRFALAMNGKGPHSDSIKADLDYLEQIIDHWSQFHELEAVDSIQHQTIALPAFLAKLLAGEAVQISGVLPATLAADPHLLTRCLQNLLDNAKRYAKAQIRLGWQDGALYLEDDGPGLSEEEKQRATQLFYRGDSARNQDQAPHLGLGLAMCARIMHLHGGELHLEDSPLGGARIMLDFRQ</sequence>
<dbReference type="Pfam" id="PF02518">
    <property type="entry name" value="HATPase_c"/>
    <property type="match status" value="1"/>
</dbReference>
<evidence type="ECO:0000256" key="3">
    <source>
        <dbReference type="ARBA" id="ARBA00012438"/>
    </source>
</evidence>
<evidence type="ECO:0000256" key="10">
    <source>
        <dbReference type="SAM" id="Phobius"/>
    </source>
</evidence>
<dbReference type="EC" id="2.7.13.3" evidence="3"/>
<dbReference type="CDD" id="cd06225">
    <property type="entry name" value="HAMP"/>
    <property type="match status" value="1"/>
</dbReference>
<dbReference type="InterPro" id="IPR003594">
    <property type="entry name" value="HATPase_dom"/>
</dbReference>
<dbReference type="OrthoDB" id="9804645at2"/>
<dbReference type="Gene3D" id="3.30.565.10">
    <property type="entry name" value="Histidine kinase-like ATPase, C-terminal domain"/>
    <property type="match status" value="1"/>
</dbReference>
<dbReference type="InterPro" id="IPR003661">
    <property type="entry name" value="HisK_dim/P_dom"/>
</dbReference>
<dbReference type="GO" id="GO:0000155">
    <property type="term" value="F:phosphorelay sensor kinase activity"/>
    <property type="evidence" value="ECO:0007669"/>
    <property type="project" value="InterPro"/>
</dbReference>
<dbReference type="Pfam" id="PF00672">
    <property type="entry name" value="HAMP"/>
    <property type="match status" value="1"/>
</dbReference>
<dbReference type="CDD" id="cd00082">
    <property type="entry name" value="HisKA"/>
    <property type="match status" value="1"/>
</dbReference>
<dbReference type="SMART" id="SM00304">
    <property type="entry name" value="HAMP"/>
    <property type="match status" value="1"/>
</dbReference>
<keyword evidence="8 13" id="KW-0418">Kinase</keyword>
<dbReference type="InterPro" id="IPR036097">
    <property type="entry name" value="HisK_dim/P_sf"/>
</dbReference>
<accession>A0A3N1P5B9</accession>
<dbReference type="STRING" id="584787.GCA_001247655_03743"/>
<feature type="transmembrane region" description="Helical" evidence="10">
    <location>
        <begin position="124"/>
        <end position="143"/>
    </location>
</feature>
<comment type="caution">
    <text evidence="13">The sequence shown here is derived from an EMBL/GenBank/DDBJ whole genome shotgun (WGS) entry which is preliminary data.</text>
</comment>
<dbReference type="SMART" id="SM00388">
    <property type="entry name" value="HisKA"/>
    <property type="match status" value="1"/>
</dbReference>
<dbReference type="Pfam" id="PF00512">
    <property type="entry name" value="HisKA"/>
    <property type="match status" value="1"/>
</dbReference>
<evidence type="ECO:0000256" key="4">
    <source>
        <dbReference type="ARBA" id="ARBA00022475"/>
    </source>
</evidence>
<evidence type="ECO:0000256" key="1">
    <source>
        <dbReference type="ARBA" id="ARBA00000085"/>
    </source>
</evidence>
<dbReference type="InterPro" id="IPR036890">
    <property type="entry name" value="HATPase_C_sf"/>
</dbReference>
<dbReference type="InterPro" id="IPR005467">
    <property type="entry name" value="His_kinase_dom"/>
</dbReference>
<gene>
    <name evidence="13" type="ORF">EDC28_10827</name>
</gene>
<proteinExistence type="predicted"/>
<evidence type="ECO:0000256" key="9">
    <source>
        <dbReference type="ARBA" id="ARBA00022840"/>
    </source>
</evidence>
<evidence type="ECO:0000256" key="7">
    <source>
        <dbReference type="ARBA" id="ARBA00022741"/>
    </source>
</evidence>